<feature type="region of interest" description="Disordered" evidence="2">
    <location>
        <begin position="165"/>
        <end position="187"/>
    </location>
</feature>
<dbReference type="AlphaFoldDB" id="A0A1M6DIP0"/>
<dbReference type="Proteomes" id="UP000184529">
    <property type="component" value="Unassembled WGS sequence"/>
</dbReference>
<dbReference type="STRING" id="1121432.SAMN02745219_00927"/>
<evidence type="ECO:0000313" key="4">
    <source>
        <dbReference type="Proteomes" id="UP000184529"/>
    </source>
</evidence>
<feature type="compositionally biased region" description="Polar residues" evidence="2">
    <location>
        <begin position="169"/>
        <end position="187"/>
    </location>
</feature>
<accession>A0A1M6DIP0</accession>
<feature type="coiled-coil region" evidence="1">
    <location>
        <begin position="4"/>
        <end position="76"/>
    </location>
</feature>
<proteinExistence type="predicted"/>
<reference evidence="4" key="1">
    <citation type="submission" date="2016-11" db="EMBL/GenBank/DDBJ databases">
        <authorList>
            <person name="Varghese N."/>
            <person name="Submissions S."/>
        </authorList>
    </citation>
    <scope>NUCLEOTIDE SEQUENCE [LARGE SCALE GENOMIC DNA]</scope>
    <source>
        <strain evidence="4">DSM 16057</strain>
    </source>
</reference>
<dbReference type="RefSeq" id="WP_072867588.1">
    <property type="nucleotide sequence ID" value="NZ_FQZM01000010.1"/>
</dbReference>
<keyword evidence="4" id="KW-1185">Reference proteome</keyword>
<dbReference type="OrthoDB" id="1806322at2"/>
<evidence type="ECO:0000256" key="1">
    <source>
        <dbReference type="SAM" id="Coils"/>
    </source>
</evidence>
<name>A0A1M6DIP0_9FIRM</name>
<evidence type="ECO:0000256" key="2">
    <source>
        <dbReference type="SAM" id="MobiDB-lite"/>
    </source>
</evidence>
<gene>
    <name evidence="3" type="ORF">SAMN02745219_00927</name>
</gene>
<sequence length="187" mass="20756">MSYEKSIHKALDDLVEKLESLQAEKSGQIEDTGKVSASLDRLAELIADLEVQRSRENKLTQKLEVVINQLERLTKEPLFRSEAQKKDLEFTLRKIIAGTRTVGQVIEIIANSVQIMFDSILKTFNDFKVNANQSTRSGKSNSLELAKVLEPMNTFLRSLAANIEKKSNAESTASSEDTPAVSGSKQA</sequence>
<protein>
    <submittedName>
        <fullName evidence="3">Uncharacterized protein</fullName>
    </submittedName>
</protein>
<evidence type="ECO:0000313" key="3">
    <source>
        <dbReference type="EMBL" id="SHI73030.1"/>
    </source>
</evidence>
<dbReference type="EMBL" id="FQZM01000010">
    <property type="protein sequence ID" value="SHI73030.1"/>
    <property type="molecule type" value="Genomic_DNA"/>
</dbReference>
<keyword evidence="1" id="KW-0175">Coiled coil</keyword>
<organism evidence="3 4">
    <name type="scientific">Desulfofundulus thermosubterraneus DSM 16057</name>
    <dbReference type="NCBI Taxonomy" id="1121432"/>
    <lineage>
        <taxon>Bacteria</taxon>
        <taxon>Bacillati</taxon>
        <taxon>Bacillota</taxon>
        <taxon>Clostridia</taxon>
        <taxon>Eubacteriales</taxon>
        <taxon>Peptococcaceae</taxon>
        <taxon>Desulfofundulus</taxon>
    </lineage>
</organism>